<evidence type="ECO:0000256" key="1">
    <source>
        <dbReference type="SAM" id="Coils"/>
    </source>
</evidence>
<proteinExistence type="predicted"/>
<keyword evidence="1" id="KW-0175">Coiled coil</keyword>
<name>A0ABY5AVL3_9CYAN</name>
<organism evidence="2 3">
    <name type="scientific">Phormidium yuhuli AB48</name>
    <dbReference type="NCBI Taxonomy" id="2940671"/>
    <lineage>
        <taxon>Bacteria</taxon>
        <taxon>Bacillati</taxon>
        <taxon>Cyanobacteriota</taxon>
        <taxon>Cyanophyceae</taxon>
        <taxon>Oscillatoriophycideae</taxon>
        <taxon>Oscillatoriales</taxon>
        <taxon>Oscillatoriaceae</taxon>
        <taxon>Phormidium</taxon>
        <taxon>Phormidium yuhuli</taxon>
    </lineage>
</organism>
<evidence type="ECO:0000313" key="2">
    <source>
        <dbReference type="EMBL" id="USR92148.1"/>
    </source>
</evidence>
<accession>A0ABY5AVL3</accession>
<keyword evidence="3" id="KW-1185">Reference proteome</keyword>
<dbReference type="EMBL" id="CP098611">
    <property type="protein sequence ID" value="USR92148.1"/>
    <property type="molecule type" value="Genomic_DNA"/>
</dbReference>
<sequence>MTYDLQEQILSLQRTIQRLEKERRDLAVQPLLPPEDASPDAIVEAYRRQARASAEQAAELKGIDDAISALQLQLRQKRALVGHYREQQRDPLQEEIEQAKAKAEHYAERINELSGELMGEVRALKEIADQLSPLYWQYEGKPFITGFKRVTVPHVRSDGAVWNVVNRVV</sequence>
<reference evidence="2" key="1">
    <citation type="submission" date="2022-06" db="EMBL/GenBank/DDBJ databases">
        <title>Genome sequence of Phormidium yuhuli AB48 isolated from an industrial photobioreactor environment.</title>
        <authorList>
            <person name="Qiu Y."/>
            <person name="Noonan A.J.C."/>
            <person name="Dofher K."/>
            <person name="Koch M."/>
            <person name="Kieft B."/>
            <person name="Lin X."/>
            <person name="Ziels R.M."/>
            <person name="Hallam S.J."/>
        </authorList>
    </citation>
    <scope>NUCLEOTIDE SEQUENCE</scope>
    <source>
        <strain evidence="2">AB48</strain>
    </source>
</reference>
<gene>
    <name evidence="2" type="ORF">NEA10_05330</name>
</gene>
<evidence type="ECO:0000313" key="3">
    <source>
        <dbReference type="Proteomes" id="UP001056708"/>
    </source>
</evidence>
<protein>
    <submittedName>
        <fullName evidence="2">Uncharacterized protein</fullName>
    </submittedName>
</protein>
<dbReference type="RefSeq" id="WP_252664220.1">
    <property type="nucleotide sequence ID" value="NZ_CP098611.1"/>
</dbReference>
<dbReference type="Proteomes" id="UP001056708">
    <property type="component" value="Chromosome"/>
</dbReference>
<feature type="coiled-coil region" evidence="1">
    <location>
        <begin position="89"/>
        <end position="116"/>
    </location>
</feature>
<feature type="coiled-coil region" evidence="1">
    <location>
        <begin position="2"/>
        <end position="29"/>
    </location>
</feature>